<evidence type="ECO:0008006" key="3">
    <source>
        <dbReference type="Google" id="ProtNLM"/>
    </source>
</evidence>
<organism evidence="1 2">
    <name type="scientific">Fluviispira sanaruensis</name>
    <dbReference type="NCBI Taxonomy" id="2493639"/>
    <lineage>
        <taxon>Bacteria</taxon>
        <taxon>Pseudomonadati</taxon>
        <taxon>Bdellovibrionota</taxon>
        <taxon>Oligoflexia</taxon>
        <taxon>Silvanigrellales</taxon>
        <taxon>Silvanigrellaceae</taxon>
        <taxon>Fluviispira</taxon>
    </lineage>
</organism>
<protein>
    <recommendedName>
        <fullName evidence="3">STAS domain-containing protein</fullName>
    </recommendedName>
</protein>
<dbReference type="OrthoDB" id="5292990at2"/>
<dbReference type="InterPro" id="IPR036513">
    <property type="entry name" value="STAS_dom_sf"/>
</dbReference>
<dbReference type="Gene3D" id="3.30.750.24">
    <property type="entry name" value="STAS domain"/>
    <property type="match status" value="1"/>
</dbReference>
<dbReference type="Proteomes" id="UP000291236">
    <property type="component" value="Chromosome"/>
</dbReference>
<gene>
    <name evidence="1" type="ORF">JCM31447_22890</name>
</gene>
<dbReference type="EMBL" id="AP019368">
    <property type="protein sequence ID" value="BBH53837.1"/>
    <property type="molecule type" value="Genomic_DNA"/>
</dbReference>
<evidence type="ECO:0000313" key="1">
    <source>
        <dbReference type="EMBL" id="BBH53837.1"/>
    </source>
</evidence>
<sequence length="155" mass="17804">MEYSIMQQEDGKMITLMGLINEDSEMTFKDLFLELKDVKKVGFNFSQVKSINSLGVRAWVSFLRSIEEGRSLIFYECTPDVIMQINMIPSFLGKASVASFFVNYICEVCNKEEKKLIETSSLPSKTIPNAPKCESDECGMQTEELEDEYFVFLKR</sequence>
<proteinExistence type="predicted"/>
<name>A0A4V0P2N4_FLUSA</name>
<dbReference type="KEGG" id="sbf:JCM31447_22890"/>
<evidence type="ECO:0000313" key="2">
    <source>
        <dbReference type="Proteomes" id="UP000291236"/>
    </source>
</evidence>
<dbReference type="SUPFAM" id="SSF52091">
    <property type="entry name" value="SpoIIaa-like"/>
    <property type="match status" value="1"/>
</dbReference>
<dbReference type="AlphaFoldDB" id="A0A4V0P2N4"/>
<accession>A0A4V0P2N4</accession>
<dbReference type="RefSeq" id="WP_130610498.1">
    <property type="nucleotide sequence ID" value="NZ_AP019368.1"/>
</dbReference>
<keyword evidence="2" id="KW-1185">Reference proteome</keyword>
<reference evidence="1 2" key="1">
    <citation type="submission" date="2018-12" db="EMBL/GenBank/DDBJ databases">
        <title>Rubrispira sanarue gen. nov., sp., nov., a member of the order Silvanigrellales, isolated from a brackish lake in Hamamatsu Japan.</title>
        <authorList>
            <person name="Maejima Y."/>
            <person name="Iino T."/>
            <person name="Muraguchi Y."/>
            <person name="Fukuda K."/>
            <person name="Nojiri H."/>
            <person name="Ohkuma M."/>
            <person name="Moriuchi R."/>
            <person name="Dohra H."/>
            <person name="Kimbara K."/>
            <person name="Shintani M."/>
        </authorList>
    </citation>
    <scope>NUCLEOTIDE SEQUENCE [LARGE SCALE GENOMIC DNA]</scope>
    <source>
        <strain evidence="1 2">RF1110005</strain>
    </source>
</reference>